<dbReference type="EMBL" id="JADWDJ010000001">
    <property type="protein sequence ID" value="KAG5286628.1"/>
    <property type="molecule type" value="Genomic_DNA"/>
</dbReference>
<keyword evidence="4" id="KW-0677">Repeat</keyword>
<keyword evidence="9" id="KW-0539">Nucleus</keyword>
<proteinExistence type="inferred from homology"/>
<evidence type="ECO:0000313" key="13">
    <source>
        <dbReference type="EMBL" id="KAG5286628.1"/>
    </source>
</evidence>
<evidence type="ECO:0000313" key="14">
    <source>
        <dbReference type="Proteomes" id="UP000823561"/>
    </source>
</evidence>
<dbReference type="InterPro" id="IPR036236">
    <property type="entry name" value="Znf_C2H2_sf"/>
</dbReference>
<feature type="region of interest" description="Disordered" evidence="11">
    <location>
        <begin position="97"/>
        <end position="120"/>
    </location>
</feature>
<reference evidence="13 14" key="1">
    <citation type="submission" date="2020-10" db="EMBL/GenBank/DDBJ databases">
        <title>Chromosome-scale genome assembly of the Allis shad, Alosa alosa.</title>
        <authorList>
            <person name="Margot Z."/>
            <person name="Christophe K."/>
            <person name="Cabau C."/>
            <person name="Louis A."/>
            <person name="Berthelot C."/>
            <person name="Parey E."/>
            <person name="Roest Crollius H."/>
            <person name="Montfort J."/>
            <person name="Robinson-Rechavi M."/>
            <person name="Bucao C."/>
            <person name="Bouchez O."/>
            <person name="Gislard M."/>
            <person name="Lluch J."/>
            <person name="Milhes M."/>
            <person name="Lampietro C."/>
            <person name="Lopez Roques C."/>
            <person name="Donnadieu C."/>
            <person name="Braasch I."/>
            <person name="Desvignes T."/>
            <person name="Postlethwait J."/>
            <person name="Bobe J."/>
            <person name="Guiguen Y."/>
        </authorList>
    </citation>
    <scope>NUCLEOTIDE SEQUENCE [LARGE SCALE GENOMIC DNA]</scope>
    <source>
        <strain evidence="13">M-15738</strain>
        <tissue evidence="13">Blood</tissue>
    </source>
</reference>
<evidence type="ECO:0000256" key="2">
    <source>
        <dbReference type="ARBA" id="ARBA00006991"/>
    </source>
</evidence>
<dbReference type="SUPFAM" id="SSF57667">
    <property type="entry name" value="beta-beta-alpha zinc fingers"/>
    <property type="match status" value="3"/>
</dbReference>
<dbReference type="InterPro" id="IPR050527">
    <property type="entry name" value="Snail/Krueppel_Znf"/>
</dbReference>
<dbReference type="PROSITE" id="PS50157">
    <property type="entry name" value="ZINC_FINGER_C2H2_2"/>
    <property type="match status" value="4"/>
</dbReference>
<comment type="caution">
    <text evidence="13">The sequence shown here is derived from an EMBL/GenBank/DDBJ whole genome shotgun (WGS) entry which is preliminary data.</text>
</comment>
<dbReference type="Gene3D" id="3.30.160.60">
    <property type="entry name" value="Classic Zinc Finger"/>
    <property type="match status" value="4"/>
</dbReference>
<evidence type="ECO:0000256" key="4">
    <source>
        <dbReference type="ARBA" id="ARBA00022737"/>
    </source>
</evidence>
<dbReference type="FunFam" id="3.30.160.60:FF:000100">
    <property type="entry name" value="Zinc finger 45-like"/>
    <property type="match status" value="1"/>
</dbReference>
<dbReference type="InterPro" id="IPR013087">
    <property type="entry name" value="Znf_C2H2_type"/>
</dbReference>
<sequence length="470" mass="53003">MSESVADFQSQIVFIMDVLMRVAVKEITKLFEGHSIDSGRSKVETVENPWGKSVFQSDLRTDMENALKHCGDNYKCSVGVQVGDEFITHEKEALTHRQPNPHHHPLCSSHQSPQQEGGVATDLREKVALEAVDLHCTVDLPCMVLKDRDGESGSSHTNNLSGTQQTELPSATNDTMELNSLFDSLKKSLAWPESQEPDCVSKATCNKTEQPEQSSDDLDCEKFVPHSETLTTTTPMSLSDQSTNNSHLVSGTIAPEQVMVPEPPPSPFRHKTVHFQMGVNHADWKLLKPCSVQLVNVRLLATASNWPRFRLAGPKRFPRPKDLRAHQGLHTGRRLCCFTECGNGVWRLQRVLSSSLPPTAGSPLACKICGKNFKRRKILRRHERFHTGERPYSCTLCSKAFTLRKSLRRHLRFHSGERPHGCPHCGKCFRLKDNLKTHLRFHTGERPYACTLCPKSYRILKNLERHSLTH</sequence>
<evidence type="ECO:0000256" key="7">
    <source>
        <dbReference type="ARBA" id="ARBA00023015"/>
    </source>
</evidence>
<evidence type="ECO:0000256" key="5">
    <source>
        <dbReference type="ARBA" id="ARBA00022771"/>
    </source>
</evidence>
<keyword evidence="5 10" id="KW-0863">Zinc-finger</keyword>
<gene>
    <name evidence="13" type="ORF">AALO_G00017060</name>
</gene>
<keyword evidence="8" id="KW-0804">Transcription</keyword>
<dbReference type="FunFam" id="3.30.160.60:FF:000690">
    <property type="entry name" value="Zinc finger protein 354C"/>
    <property type="match status" value="1"/>
</dbReference>
<evidence type="ECO:0000259" key="12">
    <source>
        <dbReference type="PROSITE" id="PS50157"/>
    </source>
</evidence>
<evidence type="ECO:0000256" key="3">
    <source>
        <dbReference type="ARBA" id="ARBA00022723"/>
    </source>
</evidence>
<feature type="region of interest" description="Disordered" evidence="11">
    <location>
        <begin position="149"/>
        <end position="172"/>
    </location>
</feature>
<comment type="similarity">
    <text evidence="2">Belongs to the krueppel C2H2-type zinc-finger protein family.</text>
</comment>
<dbReference type="AlphaFoldDB" id="A0AAV6HGZ3"/>
<comment type="subcellular location">
    <subcellularLocation>
        <location evidence="1">Nucleus</location>
    </subcellularLocation>
</comment>
<dbReference type="FunFam" id="3.30.160.60:FF:000193">
    <property type="entry name" value="Zinc finger protein 300"/>
    <property type="match status" value="1"/>
</dbReference>
<evidence type="ECO:0000256" key="1">
    <source>
        <dbReference type="ARBA" id="ARBA00004123"/>
    </source>
</evidence>
<evidence type="ECO:0000256" key="8">
    <source>
        <dbReference type="ARBA" id="ARBA00023163"/>
    </source>
</evidence>
<dbReference type="Proteomes" id="UP000823561">
    <property type="component" value="Chromosome 1"/>
</dbReference>
<organism evidence="13 14">
    <name type="scientific">Alosa alosa</name>
    <name type="common">allis shad</name>
    <dbReference type="NCBI Taxonomy" id="278164"/>
    <lineage>
        <taxon>Eukaryota</taxon>
        <taxon>Metazoa</taxon>
        <taxon>Chordata</taxon>
        <taxon>Craniata</taxon>
        <taxon>Vertebrata</taxon>
        <taxon>Euteleostomi</taxon>
        <taxon>Actinopterygii</taxon>
        <taxon>Neopterygii</taxon>
        <taxon>Teleostei</taxon>
        <taxon>Clupei</taxon>
        <taxon>Clupeiformes</taxon>
        <taxon>Clupeoidei</taxon>
        <taxon>Clupeidae</taxon>
        <taxon>Alosa</taxon>
    </lineage>
</organism>
<keyword evidence="14" id="KW-1185">Reference proteome</keyword>
<evidence type="ECO:0000256" key="6">
    <source>
        <dbReference type="ARBA" id="ARBA00022833"/>
    </source>
</evidence>
<dbReference type="PROSITE" id="PS00028">
    <property type="entry name" value="ZINC_FINGER_C2H2_1"/>
    <property type="match status" value="4"/>
</dbReference>
<evidence type="ECO:0000256" key="10">
    <source>
        <dbReference type="PROSITE-ProRule" id="PRU00042"/>
    </source>
</evidence>
<name>A0AAV6HGZ3_9TELE</name>
<dbReference type="GO" id="GO:0005634">
    <property type="term" value="C:nucleus"/>
    <property type="evidence" value="ECO:0007669"/>
    <property type="project" value="UniProtKB-SubCell"/>
</dbReference>
<evidence type="ECO:0000256" key="11">
    <source>
        <dbReference type="SAM" id="MobiDB-lite"/>
    </source>
</evidence>
<dbReference type="Pfam" id="PF00096">
    <property type="entry name" value="zf-C2H2"/>
    <property type="match status" value="4"/>
</dbReference>
<protein>
    <recommendedName>
        <fullName evidence="12">C2H2-type domain-containing protein</fullName>
    </recommendedName>
</protein>
<dbReference type="PANTHER" id="PTHR24388">
    <property type="entry name" value="ZINC FINGER PROTEIN"/>
    <property type="match status" value="1"/>
</dbReference>
<dbReference type="PANTHER" id="PTHR24388:SF104">
    <property type="entry name" value="AT-RICH BINDING PROTEIN-RELATED"/>
    <property type="match status" value="1"/>
</dbReference>
<feature type="domain" description="C2H2-type" evidence="12">
    <location>
        <begin position="448"/>
        <end position="470"/>
    </location>
</feature>
<dbReference type="FunFam" id="3.30.160.60:FF:001119">
    <property type="entry name" value="zinc finger protein 408"/>
    <property type="match status" value="1"/>
</dbReference>
<dbReference type="GO" id="GO:0000978">
    <property type="term" value="F:RNA polymerase II cis-regulatory region sequence-specific DNA binding"/>
    <property type="evidence" value="ECO:0007669"/>
    <property type="project" value="TreeGrafter"/>
</dbReference>
<dbReference type="GO" id="GO:0000981">
    <property type="term" value="F:DNA-binding transcription factor activity, RNA polymerase II-specific"/>
    <property type="evidence" value="ECO:0007669"/>
    <property type="project" value="TreeGrafter"/>
</dbReference>
<keyword evidence="7" id="KW-0805">Transcription regulation</keyword>
<feature type="domain" description="C2H2-type" evidence="12">
    <location>
        <begin position="420"/>
        <end position="447"/>
    </location>
</feature>
<keyword evidence="6" id="KW-0862">Zinc</keyword>
<evidence type="ECO:0000256" key="9">
    <source>
        <dbReference type="ARBA" id="ARBA00023242"/>
    </source>
</evidence>
<feature type="domain" description="C2H2-type" evidence="12">
    <location>
        <begin position="392"/>
        <end position="419"/>
    </location>
</feature>
<accession>A0AAV6HGZ3</accession>
<dbReference type="GO" id="GO:0008270">
    <property type="term" value="F:zinc ion binding"/>
    <property type="evidence" value="ECO:0007669"/>
    <property type="project" value="UniProtKB-KW"/>
</dbReference>
<feature type="compositionally biased region" description="Polar residues" evidence="11">
    <location>
        <begin position="152"/>
        <end position="172"/>
    </location>
</feature>
<dbReference type="SMART" id="SM00355">
    <property type="entry name" value="ZnF_C2H2"/>
    <property type="match status" value="4"/>
</dbReference>
<feature type="domain" description="C2H2-type" evidence="12">
    <location>
        <begin position="364"/>
        <end position="391"/>
    </location>
</feature>
<keyword evidence="3" id="KW-0479">Metal-binding</keyword>